<evidence type="ECO:0000313" key="6">
    <source>
        <dbReference type="Proteomes" id="UP000268857"/>
    </source>
</evidence>
<accession>A0A3S1A999</accession>
<keyword evidence="6" id="KW-1185">Reference proteome</keyword>
<dbReference type="AlphaFoldDB" id="A0A3S1A999"/>
<dbReference type="NCBIfam" id="TIGR01834">
    <property type="entry name" value="PHA_synth_III_E"/>
    <property type="match status" value="1"/>
</dbReference>
<evidence type="ECO:0000256" key="4">
    <source>
        <dbReference type="SAM" id="Coils"/>
    </source>
</evidence>
<sequence length="330" mass="38428">MADQVMKTWTEVGTQAWKSWFDMMALAARNPIADTKPGVESINQRFAENQELLLRLLKLSFNTWQDLFPKVESGEDWQHSLKNYTEQLRAQVEDFSQGTLKVNQNAAELWQLYLKETQKFSQLWANALGATVDPLSQAATTGTSQPWIELNNLYWNLLYEQSFGSLMQIPLLGPSREINGKLLRSFDGWTTLYRASIDYQILLAEIQAQSFEELMRELITLAEKGEKVKDWRQFQELWGRIADEVFEKAFCSEDNLKVRGRFLNALNNYRLDQQELLEVWMKMMNLPLRSEVDEVHKSIYELRKEVKNLKKALAKYEAQAQTTPPKDEGQ</sequence>
<comment type="pathway">
    <text evidence="1">Biopolymer metabolism; poly-(R)-3-hydroxybutanoate biosynthesis.</text>
</comment>
<keyword evidence="3" id="KW-0583">PHB biosynthesis</keyword>
<dbReference type="InterPro" id="IPR010123">
    <property type="entry name" value="PHA_synth_III_E"/>
</dbReference>
<dbReference type="Pfam" id="PF09712">
    <property type="entry name" value="PHA_synth_III_E"/>
    <property type="match status" value="1"/>
</dbReference>
<dbReference type="EMBL" id="RSCJ01000041">
    <property type="protein sequence ID" value="RUR72878.1"/>
    <property type="molecule type" value="Genomic_DNA"/>
</dbReference>
<dbReference type="GO" id="GO:0042619">
    <property type="term" value="P:poly-hydroxybutyrate biosynthetic process"/>
    <property type="evidence" value="ECO:0007669"/>
    <property type="project" value="UniProtKB-KW"/>
</dbReference>
<feature type="coiled-coil region" evidence="4">
    <location>
        <begin position="292"/>
        <end position="319"/>
    </location>
</feature>
<name>A0A3S1A999_CHLFR</name>
<keyword evidence="4" id="KW-0175">Coiled coil</keyword>
<proteinExistence type="predicted"/>
<comment type="caution">
    <text evidence="5">The sequence shown here is derived from an EMBL/GenBank/DDBJ whole genome shotgun (WGS) entry which is preliminary data.</text>
</comment>
<reference evidence="5 6" key="1">
    <citation type="journal article" date="2019" name="Genome Biol. Evol.">
        <title>Day and night: Metabolic profiles and evolutionary relationships of six axenic non-marine cyanobacteria.</title>
        <authorList>
            <person name="Will S.E."/>
            <person name="Henke P."/>
            <person name="Boedeker C."/>
            <person name="Huang S."/>
            <person name="Brinkmann H."/>
            <person name="Rohde M."/>
            <person name="Jarek M."/>
            <person name="Friedl T."/>
            <person name="Seufert S."/>
            <person name="Schumacher M."/>
            <person name="Overmann J."/>
            <person name="Neumann-Schaal M."/>
            <person name="Petersen J."/>
        </authorList>
    </citation>
    <scope>NUCLEOTIDE SEQUENCE [LARGE SCALE GENOMIC DNA]</scope>
    <source>
        <strain evidence="5 6">PCC 6912</strain>
    </source>
</reference>
<organism evidence="5 6">
    <name type="scientific">Chlorogloeopsis fritschii PCC 6912</name>
    <dbReference type="NCBI Taxonomy" id="211165"/>
    <lineage>
        <taxon>Bacteria</taxon>
        <taxon>Bacillati</taxon>
        <taxon>Cyanobacteriota</taxon>
        <taxon>Cyanophyceae</taxon>
        <taxon>Nostocales</taxon>
        <taxon>Chlorogloeopsidaceae</taxon>
        <taxon>Chlorogloeopsis</taxon>
    </lineage>
</organism>
<evidence type="ECO:0000256" key="1">
    <source>
        <dbReference type="ARBA" id="ARBA00004683"/>
    </source>
</evidence>
<dbReference type="UniPathway" id="UPA00917"/>
<dbReference type="Proteomes" id="UP000268857">
    <property type="component" value="Unassembled WGS sequence"/>
</dbReference>
<evidence type="ECO:0000256" key="2">
    <source>
        <dbReference type="ARBA" id="ARBA00019066"/>
    </source>
</evidence>
<dbReference type="STRING" id="211165.GCA_000317285_04523"/>
<evidence type="ECO:0000313" key="5">
    <source>
        <dbReference type="EMBL" id="RUR72878.1"/>
    </source>
</evidence>
<protein>
    <recommendedName>
        <fullName evidence="2">Poly(3-hydroxyalkanoate) polymerase subunit PhaE</fullName>
    </recommendedName>
</protein>
<gene>
    <name evidence="5" type="ORF">PCC6912_60200</name>
</gene>
<evidence type="ECO:0000256" key="3">
    <source>
        <dbReference type="ARBA" id="ARBA00022752"/>
    </source>
</evidence>